<evidence type="ECO:0000313" key="3">
    <source>
        <dbReference type="Proteomes" id="UP001151529"/>
    </source>
</evidence>
<organism evidence="2 3">
    <name type="scientific">Salix viminalis</name>
    <name type="common">Common osier</name>
    <name type="synonym">Basket willow</name>
    <dbReference type="NCBI Taxonomy" id="40686"/>
    <lineage>
        <taxon>Eukaryota</taxon>
        <taxon>Viridiplantae</taxon>
        <taxon>Streptophyta</taxon>
        <taxon>Embryophyta</taxon>
        <taxon>Tracheophyta</taxon>
        <taxon>Spermatophyta</taxon>
        <taxon>Magnoliopsida</taxon>
        <taxon>eudicotyledons</taxon>
        <taxon>Gunneridae</taxon>
        <taxon>Pentapetalae</taxon>
        <taxon>rosids</taxon>
        <taxon>fabids</taxon>
        <taxon>Malpighiales</taxon>
        <taxon>Salicaceae</taxon>
        <taxon>Saliceae</taxon>
        <taxon>Salix</taxon>
    </lineage>
</organism>
<reference evidence="2" key="1">
    <citation type="submission" date="2022-11" db="EMBL/GenBank/DDBJ databases">
        <authorList>
            <person name="Hyden B.L."/>
            <person name="Feng K."/>
            <person name="Yates T."/>
            <person name="Jawdy S."/>
            <person name="Smart L.B."/>
            <person name="Muchero W."/>
        </authorList>
    </citation>
    <scope>NUCLEOTIDE SEQUENCE</scope>
    <source>
        <tissue evidence="2">Shoot tip</tissue>
    </source>
</reference>
<accession>A0A9Q0SCK2</accession>
<name>A0A9Q0SCK2_SALVM</name>
<sequence length="82" mass="9377">MLQSHAWKGPGKCVQSGLTAPDEKTETFELDYDPSSYTHGDNQWRDSGQAFEFKHHQAPYQSSVYIYRAQINLGKTKIVQTK</sequence>
<evidence type="ECO:0000256" key="1">
    <source>
        <dbReference type="SAM" id="MobiDB-lite"/>
    </source>
</evidence>
<dbReference type="EMBL" id="JAPFFL010000018">
    <property type="protein sequence ID" value="KAJ6671870.1"/>
    <property type="molecule type" value="Genomic_DNA"/>
</dbReference>
<proteinExistence type="predicted"/>
<reference evidence="2" key="2">
    <citation type="journal article" date="2023" name="Int. J. Mol. Sci.">
        <title>De Novo Assembly and Annotation of 11 Diverse Shrub Willow (Salix) Genomes Reveals Novel Gene Organization in Sex-Linked Regions.</title>
        <authorList>
            <person name="Hyden B."/>
            <person name="Feng K."/>
            <person name="Yates T.B."/>
            <person name="Jawdy S."/>
            <person name="Cereghino C."/>
            <person name="Smart L.B."/>
            <person name="Muchero W."/>
        </authorList>
    </citation>
    <scope>NUCLEOTIDE SEQUENCE [LARGE SCALE GENOMIC DNA]</scope>
    <source>
        <tissue evidence="2">Shoot tip</tissue>
    </source>
</reference>
<protein>
    <submittedName>
        <fullName evidence="2">Uncharacterized protein</fullName>
    </submittedName>
</protein>
<gene>
    <name evidence="2" type="ORF">OIU85_013234</name>
</gene>
<dbReference type="Proteomes" id="UP001151529">
    <property type="component" value="Chromosome 12"/>
</dbReference>
<evidence type="ECO:0000313" key="2">
    <source>
        <dbReference type="EMBL" id="KAJ6671870.1"/>
    </source>
</evidence>
<dbReference type="AlphaFoldDB" id="A0A9Q0SCK2"/>
<comment type="caution">
    <text evidence="2">The sequence shown here is derived from an EMBL/GenBank/DDBJ whole genome shotgun (WGS) entry which is preliminary data.</text>
</comment>
<feature type="region of interest" description="Disordered" evidence="1">
    <location>
        <begin position="1"/>
        <end position="20"/>
    </location>
</feature>
<keyword evidence="3" id="KW-1185">Reference proteome</keyword>